<dbReference type="Pfam" id="PF14223">
    <property type="entry name" value="Retrotran_gag_2"/>
    <property type="match status" value="1"/>
</dbReference>
<accession>A0ABM3H9D2</accession>
<protein>
    <submittedName>
        <fullName evidence="4">Uncharacterized protein LOC115733258</fullName>
    </submittedName>
</protein>
<name>A0ABM3H9D2_9MYRT</name>
<dbReference type="RefSeq" id="XP_048133213.1">
    <property type="nucleotide sequence ID" value="XM_048277256.1"/>
</dbReference>
<evidence type="ECO:0000259" key="2">
    <source>
        <dbReference type="Pfam" id="PF22936"/>
    </source>
</evidence>
<evidence type="ECO:0000313" key="4">
    <source>
        <dbReference type="RefSeq" id="XP_048133213.1"/>
    </source>
</evidence>
<evidence type="ECO:0000313" key="3">
    <source>
        <dbReference type="Proteomes" id="UP000827889"/>
    </source>
</evidence>
<keyword evidence="3" id="KW-1185">Reference proteome</keyword>
<dbReference type="Pfam" id="PF22936">
    <property type="entry name" value="Pol_BBD"/>
    <property type="match status" value="1"/>
</dbReference>
<gene>
    <name evidence="4" type="primary">LOC115733258</name>
</gene>
<sequence length="408" mass="46629">MASTSTSVTPIPNHGKSPEKFNGSDFKRWQQKMLFYLTTLNLARFPNKDAPKLDEVETNNEKVAAVDAWKHSNFLCRNYVLNGLDNILYNVYSPLKTAKELWESLDKKYKTEDVGLKKFIVGKFLDFKMVDSKIVLSQVQELQVIMHDIHVEGMTLSETFQEDNRFSEKKVGKNLEVSRADVIEEGSKPNKKRKMPNKFGEGFTKGLKKFVGKCFNRGKSGHQAKDCIAKKGQKTQANVVEQISNDIDDVNLTHMISECNMVGNLKEWWINTGATRYICTNKSMFSSYTTVGCDEKLYTGNSLTSKVEGVGKIALKKTYEKIVTLNYVLHVLDSRKNLVSGSFLNKNGFNKDEAINAFRTYKSEVETQLNKKIKMIRSDRGGEYEFPFEEICSEFGIIYKFILLIHRN</sequence>
<dbReference type="InterPro" id="IPR054722">
    <property type="entry name" value="PolX-like_BBD"/>
</dbReference>
<feature type="region of interest" description="Disordered" evidence="1">
    <location>
        <begin position="1"/>
        <end position="23"/>
    </location>
</feature>
<proteinExistence type="predicted"/>
<dbReference type="PANTHER" id="PTHR47592:SF27">
    <property type="entry name" value="OS08G0421700 PROTEIN"/>
    <property type="match status" value="1"/>
</dbReference>
<organism evidence="3 4">
    <name type="scientific">Rhodamnia argentea</name>
    <dbReference type="NCBI Taxonomy" id="178133"/>
    <lineage>
        <taxon>Eukaryota</taxon>
        <taxon>Viridiplantae</taxon>
        <taxon>Streptophyta</taxon>
        <taxon>Embryophyta</taxon>
        <taxon>Tracheophyta</taxon>
        <taxon>Spermatophyta</taxon>
        <taxon>Magnoliopsida</taxon>
        <taxon>eudicotyledons</taxon>
        <taxon>Gunneridae</taxon>
        <taxon>Pentapetalae</taxon>
        <taxon>rosids</taxon>
        <taxon>malvids</taxon>
        <taxon>Myrtales</taxon>
        <taxon>Myrtaceae</taxon>
        <taxon>Myrtoideae</taxon>
        <taxon>Myrteae</taxon>
        <taxon>Australasian group</taxon>
        <taxon>Rhodamnia</taxon>
    </lineage>
</organism>
<dbReference type="Proteomes" id="UP000827889">
    <property type="component" value="Chromosome 1"/>
</dbReference>
<dbReference type="PANTHER" id="PTHR47592">
    <property type="entry name" value="PBF68 PROTEIN"/>
    <property type="match status" value="1"/>
</dbReference>
<reference evidence="4" key="2">
    <citation type="submission" date="2025-08" db="UniProtKB">
        <authorList>
            <consortium name="RefSeq"/>
        </authorList>
    </citation>
    <scope>IDENTIFICATION</scope>
    <source>
        <tissue evidence="4">Leaf</tissue>
    </source>
</reference>
<dbReference type="GeneID" id="115733258"/>
<evidence type="ECO:0000256" key="1">
    <source>
        <dbReference type="SAM" id="MobiDB-lite"/>
    </source>
</evidence>
<feature type="domain" description="Retrovirus-related Pol polyprotein from transposon TNT 1-94-like beta-barrel" evidence="2">
    <location>
        <begin position="268"/>
        <end position="349"/>
    </location>
</feature>
<feature type="compositionally biased region" description="Polar residues" evidence="1">
    <location>
        <begin position="1"/>
        <end position="10"/>
    </location>
</feature>
<reference evidence="3" key="1">
    <citation type="submission" date="2025-05" db="UniProtKB">
        <authorList>
            <consortium name="RefSeq"/>
        </authorList>
    </citation>
    <scope>NUCLEOTIDE SEQUENCE [LARGE SCALE GENOMIC DNA]</scope>
</reference>